<dbReference type="Proteomes" id="UP000635885">
    <property type="component" value="Unassembled WGS sequence"/>
</dbReference>
<organism evidence="2 3">
    <name type="scientific">Belliella aquatica</name>
    <dbReference type="NCBI Taxonomy" id="1323734"/>
    <lineage>
        <taxon>Bacteria</taxon>
        <taxon>Pseudomonadati</taxon>
        <taxon>Bacteroidota</taxon>
        <taxon>Cytophagia</taxon>
        <taxon>Cytophagales</taxon>
        <taxon>Cyclobacteriaceae</taxon>
        <taxon>Belliella</taxon>
    </lineage>
</organism>
<evidence type="ECO:0000259" key="1">
    <source>
        <dbReference type="PROSITE" id="PS51459"/>
    </source>
</evidence>
<evidence type="ECO:0000313" key="3">
    <source>
        <dbReference type="Proteomes" id="UP000635885"/>
    </source>
</evidence>
<dbReference type="PROSITE" id="PS51459">
    <property type="entry name" value="FIDO"/>
    <property type="match status" value="1"/>
</dbReference>
<dbReference type="InterPro" id="IPR003812">
    <property type="entry name" value="Fido"/>
</dbReference>
<protein>
    <submittedName>
        <fullName evidence="2">Cytochrome c</fullName>
    </submittedName>
</protein>
<dbReference type="PANTHER" id="PTHR35810:SF1">
    <property type="entry name" value="CYTOPLASMIC PROTEIN"/>
    <property type="match status" value="1"/>
</dbReference>
<accession>A0ABQ1MUB3</accession>
<dbReference type="SUPFAM" id="SSF140931">
    <property type="entry name" value="Fic-like"/>
    <property type="match status" value="1"/>
</dbReference>
<proteinExistence type="predicted"/>
<dbReference type="PANTHER" id="PTHR35810">
    <property type="entry name" value="CYTOPLASMIC PROTEIN-RELATED"/>
    <property type="match status" value="1"/>
</dbReference>
<reference evidence="3" key="1">
    <citation type="journal article" date="2019" name="Int. J. Syst. Evol. Microbiol.">
        <title>The Global Catalogue of Microorganisms (GCM) 10K type strain sequencing project: providing services to taxonomists for standard genome sequencing and annotation.</title>
        <authorList>
            <consortium name="The Broad Institute Genomics Platform"/>
            <consortium name="The Broad Institute Genome Sequencing Center for Infectious Disease"/>
            <person name="Wu L."/>
            <person name="Ma J."/>
        </authorList>
    </citation>
    <scope>NUCLEOTIDE SEQUENCE [LARGE SCALE GENOMIC DNA]</scope>
    <source>
        <strain evidence="3">CGMCC 1.12479</strain>
    </source>
</reference>
<dbReference type="InterPro" id="IPR036597">
    <property type="entry name" value="Fido-like_dom_sf"/>
</dbReference>
<dbReference type="InterPro" id="IPR011204">
    <property type="entry name" value="Virulence_RhuM-like"/>
</dbReference>
<sequence>METVDFNSEIVVFKPSQGSDEFEIILDGEHDTVWVTEQQLVELFGKARRTVGEHIRNIYKEGELDKESTWRNFRQVQKEGERKVKRAVSAYNLDVVISVGYRVKSPVGIEFRKWATQRLKDYLVKGYAINNELLSKQGQKIIHLENQLGILREKTFESQRVLTEGFLDIISKYSKSFELLNRYDSEDLQLDNLSKEIIYVINYDDVKKAIHQLKKELIQKGEAGELFGNEKDDSFRGILGSISQTVFGELAYPTIEEQAAQLLYSVIKGHAFSDGNKRIGSFLFVWFLEQNSYHLDERGIRKINENTLVALALAVAQSLPEQRELMIKLIVNLIKN</sequence>
<feature type="domain" description="Fido" evidence="1">
    <location>
        <begin position="202"/>
        <end position="332"/>
    </location>
</feature>
<gene>
    <name evidence="2" type="ORF">GCM10010993_27300</name>
</gene>
<dbReference type="InterPro" id="IPR006440">
    <property type="entry name" value="Doc"/>
</dbReference>
<dbReference type="EMBL" id="BMFD01000011">
    <property type="protein sequence ID" value="GGC47207.1"/>
    <property type="molecule type" value="Genomic_DNA"/>
</dbReference>
<comment type="caution">
    <text evidence="2">The sequence shown here is derived from an EMBL/GenBank/DDBJ whole genome shotgun (WGS) entry which is preliminary data.</text>
</comment>
<dbReference type="Gene3D" id="1.20.120.1870">
    <property type="entry name" value="Fic/DOC protein, Fido domain"/>
    <property type="match status" value="1"/>
</dbReference>
<dbReference type="InterPro" id="IPR053737">
    <property type="entry name" value="Type_II_TA_Toxin"/>
</dbReference>
<evidence type="ECO:0000313" key="2">
    <source>
        <dbReference type="EMBL" id="GGC47207.1"/>
    </source>
</evidence>
<dbReference type="NCBIfam" id="TIGR01550">
    <property type="entry name" value="DOC_P1"/>
    <property type="match status" value="1"/>
</dbReference>
<dbReference type="RefSeq" id="WP_188443656.1">
    <property type="nucleotide sequence ID" value="NZ_BMFD01000011.1"/>
</dbReference>
<dbReference type="Pfam" id="PF13310">
    <property type="entry name" value="Virulence_RhuM"/>
    <property type="match status" value="1"/>
</dbReference>
<name>A0ABQ1MUB3_9BACT</name>
<keyword evidence="3" id="KW-1185">Reference proteome</keyword>
<dbReference type="Pfam" id="PF02661">
    <property type="entry name" value="Fic"/>
    <property type="match status" value="1"/>
</dbReference>